<evidence type="ECO:0000256" key="11">
    <source>
        <dbReference type="SAM" id="MobiDB-lite"/>
    </source>
</evidence>
<dbReference type="JaponicusDB" id="SJAG_02426">
    <property type="gene designation" value="sck1"/>
</dbReference>
<dbReference type="SUPFAM" id="SSF56112">
    <property type="entry name" value="Protein kinase-like (PK-like)"/>
    <property type="match status" value="1"/>
</dbReference>
<dbReference type="EC" id="2.7.11.1" evidence="1"/>
<dbReference type="eggNOG" id="KOG0598">
    <property type="taxonomic scope" value="Eukaryota"/>
</dbReference>
<accession>B6K2F7</accession>
<evidence type="ECO:0000259" key="14">
    <source>
        <dbReference type="PROSITE" id="PS51285"/>
    </source>
</evidence>
<dbReference type="Gene3D" id="3.30.200.20">
    <property type="entry name" value="Phosphorylase Kinase, domain 1"/>
    <property type="match status" value="1"/>
</dbReference>
<keyword evidence="3" id="KW-0597">Phosphoprotein</keyword>
<dbReference type="STRING" id="402676.B6K2F7"/>
<dbReference type="CDD" id="cd11651">
    <property type="entry name" value="YPK1_N_like"/>
    <property type="match status" value="1"/>
</dbReference>
<dbReference type="InterPro" id="IPR000719">
    <property type="entry name" value="Prot_kinase_dom"/>
</dbReference>
<keyword evidence="6 15" id="KW-0418">Kinase</keyword>
<dbReference type="OrthoDB" id="63267at2759"/>
<evidence type="ECO:0000313" key="17">
    <source>
        <dbReference type="Proteomes" id="UP000001744"/>
    </source>
</evidence>
<dbReference type="FunFam" id="3.30.200.20:FF:000116">
    <property type="entry name" value="Non-specific serine/threonine protein kinase"/>
    <property type="match status" value="1"/>
</dbReference>
<dbReference type="RefSeq" id="XP_002173631.2">
    <property type="nucleotide sequence ID" value="XM_002173595.2"/>
</dbReference>
<feature type="compositionally biased region" description="Polar residues" evidence="11">
    <location>
        <begin position="15"/>
        <end position="28"/>
    </location>
</feature>
<dbReference type="Pfam" id="PF00168">
    <property type="entry name" value="C2"/>
    <property type="match status" value="1"/>
</dbReference>
<evidence type="ECO:0000256" key="5">
    <source>
        <dbReference type="ARBA" id="ARBA00022741"/>
    </source>
</evidence>
<evidence type="ECO:0000256" key="3">
    <source>
        <dbReference type="ARBA" id="ARBA00022553"/>
    </source>
</evidence>
<feature type="compositionally biased region" description="Low complexity" evidence="11">
    <location>
        <begin position="43"/>
        <end position="55"/>
    </location>
</feature>
<name>B6K2F7_SCHJY</name>
<dbReference type="InterPro" id="IPR008271">
    <property type="entry name" value="Ser/Thr_kinase_AS"/>
</dbReference>
<evidence type="ECO:0000256" key="8">
    <source>
        <dbReference type="ARBA" id="ARBA00047899"/>
    </source>
</evidence>
<dbReference type="PROSITE" id="PS00107">
    <property type="entry name" value="PROTEIN_KINASE_ATP"/>
    <property type="match status" value="1"/>
</dbReference>
<protein>
    <recommendedName>
        <fullName evidence="1">non-specific serine/threonine protein kinase</fullName>
        <ecNumber evidence="1">2.7.11.1</ecNumber>
    </recommendedName>
</protein>
<dbReference type="GeneID" id="7050070"/>
<dbReference type="PANTHER" id="PTHR24351">
    <property type="entry name" value="RIBOSOMAL PROTEIN S6 KINASE"/>
    <property type="match status" value="1"/>
</dbReference>
<evidence type="ECO:0000259" key="12">
    <source>
        <dbReference type="PROSITE" id="PS50004"/>
    </source>
</evidence>
<reference evidence="15 17" key="1">
    <citation type="journal article" date="2011" name="Science">
        <title>Comparative functional genomics of the fission yeasts.</title>
        <authorList>
            <person name="Rhind N."/>
            <person name="Chen Z."/>
            <person name="Yassour M."/>
            <person name="Thompson D.A."/>
            <person name="Haas B.J."/>
            <person name="Habib N."/>
            <person name="Wapinski I."/>
            <person name="Roy S."/>
            <person name="Lin M.F."/>
            <person name="Heiman D.I."/>
            <person name="Young S.K."/>
            <person name="Furuya K."/>
            <person name="Guo Y."/>
            <person name="Pidoux A."/>
            <person name="Chen H.M."/>
            <person name="Robbertse B."/>
            <person name="Goldberg J.M."/>
            <person name="Aoki K."/>
            <person name="Bayne E.H."/>
            <person name="Berlin A.M."/>
            <person name="Desjardins C.A."/>
            <person name="Dobbs E."/>
            <person name="Dukaj L."/>
            <person name="Fan L."/>
            <person name="FitzGerald M.G."/>
            <person name="French C."/>
            <person name="Gujja S."/>
            <person name="Hansen K."/>
            <person name="Keifenheim D."/>
            <person name="Levin J.Z."/>
            <person name="Mosher R.A."/>
            <person name="Mueller C.A."/>
            <person name="Pfiffner J."/>
            <person name="Priest M."/>
            <person name="Russ C."/>
            <person name="Smialowska A."/>
            <person name="Swoboda P."/>
            <person name="Sykes S.M."/>
            <person name="Vaughn M."/>
            <person name="Vengrova S."/>
            <person name="Yoder R."/>
            <person name="Zeng Q."/>
            <person name="Allshire R."/>
            <person name="Baulcombe D."/>
            <person name="Birren B.W."/>
            <person name="Brown W."/>
            <person name="Ekwall K."/>
            <person name="Kellis M."/>
            <person name="Leatherwood J."/>
            <person name="Levin H."/>
            <person name="Margalit H."/>
            <person name="Martienssen R."/>
            <person name="Nieduszynski C.A."/>
            <person name="Spatafora J.W."/>
            <person name="Friedman N."/>
            <person name="Dalgaard J.Z."/>
            <person name="Baumann P."/>
            <person name="Niki H."/>
            <person name="Regev A."/>
            <person name="Nusbaum C."/>
        </authorList>
    </citation>
    <scope>NUCLEOTIDE SEQUENCE [LARGE SCALE GENOMIC DNA]</scope>
    <source>
        <strain evidence="17">yFS275 / FY16936</strain>
    </source>
</reference>
<keyword evidence="17" id="KW-1185">Reference proteome</keyword>
<dbReference type="Gene3D" id="1.10.510.10">
    <property type="entry name" value="Transferase(Phosphotransferase) domain 1"/>
    <property type="match status" value="1"/>
</dbReference>
<dbReference type="InterPro" id="IPR035892">
    <property type="entry name" value="C2_domain_sf"/>
</dbReference>
<dbReference type="GO" id="GO:0005524">
    <property type="term" value="F:ATP binding"/>
    <property type="evidence" value="ECO:0007669"/>
    <property type="project" value="UniProtKB-UniRule"/>
</dbReference>
<organism evidence="15 17">
    <name type="scientific">Schizosaccharomyces japonicus (strain yFS275 / FY16936)</name>
    <name type="common">Fission yeast</name>
    <dbReference type="NCBI Taxonomy" id="402676"/>
    <lineage>
        <taxon>Eukaryota</taxon>
        <taxon>Fungi</taxon>
        <taxon>Dikarya</taxon>
        <taxon>Ascomycota</taxon>
        <taxon>Taphrinomycotina</taxon>
        <taxon>Schizosaccharomycetes</taxon>
        <taxon>Schizosaccharomycetales</taxon>
        <taxon>Schizosaccharomycetaceae</taxon>
        <taxon>Schizosaccharomyces</taxon>
    </lineage>
</organism>
<dbReference type="PROSITE" id="PS51285">
    <property type="entry name" value="AGC_KINASE_CTER"/>
    <property type="match status" value="1"/>
</dbReference>
<dbReference type="GO" id="GO:0106310">
    <property type="term" value="F:protein serine kinase activity"/>
    <property type="evidence" value="ECO:0007669"/>
    <property type="project" value="RHEA"/>
</dbReference>
<feature type="binding site" evidence="10">
    <location>
        <position position="331"/>
    </location>
    <ligand>
        <name>ATP</name>
        <dbReference type="ChEBI" id="CHEBI:30616"/>
    </ligand>
</feature>
<sequence>MTEFAKSLFHAKCPSPTQIPGGSQQNREAANIFYDPDATPTASSGPSPSSSFGSFRKPTLLDYRQPSIPHLGLSKLNNSNQSLAVDKSSGLKNKVHSDSHLRTKNNTSNEDVANGSFPPTYGRLTVKLCEARDLLISESRAEPYAVISYEKNDFVVDANTSQAPLSSSLSSRSISIPCRPRPIADPSHHNSYTQLHSLDLSYSALRCPKWNREVVFDVARPSGELYINLYDRCRHDAFLGGVRIKPVFVHEYMHESWYKLEPFDMGIPMDGEILVQTIFERVEHKHYGPEDFKVLRLVGKGTFGQVYQVMKKDTKRIYAMKKLSKKLIIRKKEVAHTIGERNILVRTTMEESPFIVSLKFSFQTATDLYLVTDYLSGGELFWHLQHEGKFPEPRAKFYIAELVLALEHLHKHNIVYRDLKPENILLDANGHIALCDFGLSKANLSTNSTTNTFCGTTEYLAPEVLLEEGGYTRMVDFWSLGVLVFEMCCGWSPFYSEDTQQMYRNIAFGKVRFPKDTLSQEGRNFVRGLLNRNPRHRLGAIGDAEELKEHPFFSDIDWDALAKKKVKPPYKPHVSSEDDVSNFDTEFTSTNVSRLNDHNDLAQASTPISDTMQDRFRGFTFVDDDEALNEELDNLSLTHHTDEHDASHTSLSNSSNLTRSTTLNLQSNGDDDDETSLFGSKFDT</sequence>
<dbReference type="Gene3D" id="2.60.40.150">
    <property type="entry name" value="C2 domain"/>
    <property type="match status" value="1"/>
</dbReference>
<evidence type="ECO:0000256" key="9">
    <source>
        <dbReference type="ARBA" id="ARBA00048679"/>
    </source>
</evidence>
<dbReference type="GO" id="GO:0005634">
    <property type="term" value="C:nucleus"/>
    <property type="evidence" value="ECO:0000318"/>
    <property type="project" value="GO_Central"/>
</dbReference>
<dbReference type="Pfam" id="PF00433">
    <property type="entry name" value="Pkinase_C"/>
    <property type="match status" value="1"/>
</dbReference>
<dbReference type="GO" id="GO:0110034">
    <property type="term" value="P:negative regulation of adenylate cyclase-activating glucose-activated G protein-coupled receptor signaling pathway"/>
    <property type="evidence" value="ECO:0007669"/>
    <property type="project" value="EnsemblFungi"/>
</dbReference>
<dbReference type="HOGENOM" id="CLU_000288_52_3_1"/>
<feature type="domain" description="AGC-kinase C-terminal" evidence="14">
    <location>
        <begin position="554"/>
        <end position="631"/>
    </location>
</feature>
<dbReference type="GO" id="GO:0038202">
    <property type="term" value="P:TORC1 signaling"/>
    <property type="evidence" value="ECO:0007669"/>
    <property type="project" value="EnsemblFungi"/>
</dbReference>
<dbReference type="SMART" id="SM00133">
    <property type="entry name" value="S_TK_X"/>
    <property type="match status" value="1"/>
</dbReference>
<keyword evidence="5 10" id="KW-0547">Nucleotide-binding</keyword>
<dbReference type="SMART" id="SM00239">
    <property type="entry name" value="C2"/>
    <property type="match status" value="1"/>
</dbReference>
<keyword evidence="2" id="KW-0723">Serine/threonine-protein kinase</keyword>
<evidence type="ECO:0000256" key="2">
    <source>
        <dbReference type="ARBA" id="ARBA00022527"/>
    </source>
</evidence>
<dbReference type="Pfam" id="PF00069">
    <property type="entry name" value="Pkinase"/>
    <property type="match status" value="1"/>
</dbReference>
<comment type="catalytic activity">
    <reaction evidence="8">
        <text>L-threonyl-[protein] + ATP = O-phospho-L-threonyl-[protein] + ADP + H(+)</text>
        <dbReference type="Rhea" id="RHEA:46608"/>
        <dbReference type="Rhea" id="RHEA-COMP:11060"/>
        <dbReference type="Rhea" id="RHEA-COMP:11605"/>
        <dbReference type="ChEBI" id="CHEBI:15378"/>
        <dbReference type="ChEBI" id="CHEBI:30013"/>
        <dbReference type="ChEBI" id="CHEBI:30616"/>
        <dbReference type="ChEBI" id="CHEBI:61977"/>
        <dbReference type="ChEBI" id="CHEBI:456216"/>
        <dbReference type="EC" id="2.7.11.1"/>
    </reaction>
</comment>
<dbReference type="Proteomes" id="UP000001744">
    <property type="component" value="Unassembled WGS sequence"/>
</dbReference>
<keyword evidence="4" id="KW-0808">Transferase</keyword>
<dbReference type="PROSITE" id="PS50011">
    <property type="entry name" value="PROTEIN_KINASE_DOM"/>
    <property type="match status" value="1"/>
</dbReference>
<evidence type="ECO:0000256" key="4">
    <source>
        <dbReference type="ARBA" id="ARBA00022679"/>
    </source>
</evidence>
<evidence type="ECO:0000256" key="6">
    <source>
        <dbReference type="ARBA" id="ARBA00022777"/>
    </source>
</evidence>
<comment type="catalytic activity">
    <reaction evidence="9">
        <text>L-seryl-[protein] + ATP = O-phospho-L-seryl-[protein] + ADP + H(+)</text>
        <dbReference type="Rhea" id="RHEA:17989"/>
        <dbReference type="Rhea" id="RHEA-COMP:9863"/>
        <dbReference type="Rhea" id="RHEA-COMP:11604"/>
        <dbReference type="ChEBI" id="CHEBI:15378"/>
        <dbReference type="ChEBI" id="CHEBI:29999"/>
        <dbReference type="ChEBI" id="CHEBI:30616"/>
        <dbReference type="ChEBI" id="CHEBI:83421"/>
        <dbReference type="ChEBI" id="CHEBI:456216"/>
        <dbReference type="EC" id="2.7.11.1"/>
    </reaction>
</comment>
<feature type="compositionally biased region" description="Low complexity" evidence="11">
    <location>
        <begin position="648"/>
        <end position="668"/>
    </location>
</feature>
<feature type="region of interest" description="Disordered" evidence="11">
    <location>
        <begin position="6"/>
        <end position="56"/>
    </location>
</feature>
<evidence type="ECO:0000256" key="7">
    <source>
        <dbReference type="ARBA" id="ARBA00022840"/>
    </source>
</evidence>
<dbReference type="InterPro" id="IPR017441">
    <property type="entry name" value="Protein_kinase_ATP_BS"/>
</dbReference>
<evidence type="ECO:0000259" key="13">
    <source>
        <dbReference type="PROSITE" id="PS50011"/>
    </source>
</evidence>
<dbReference type="PROSITE" id="PS00108">
    <property type="entry name" value="PROTEIN_KINASE_ST"/>
    <property type="match status" value="1"/>
</dbReference>
<dbReference type="EMBL" id="KE651166">
    <property type="protein sequence ID" value="EEB07338.2"/>
    <property type="molecule type" value="Genomic_DNA"/>
</dbReference>
<dbReference type="InterPro" id="IPR000008">
    <property type="entry name" value="C2_dom"/>
</dbReference>
<feature type="domain" description="Protein kinase" evidence="13">
    <location>
        <begin position="292"/>
        <end position="553"/>
    </location>
</feature>
<dbReference type="PROSITE" id="PS50004">
    <property type="entry name" value="C2"/>
    <property type="match status" value="1"/>
</dbReference>
<evidence type="ECO:0000313" key="15">
    <source>
        <dbReference type="EMBL" id="EEB07338.2"/>
    </source>
</evidence>
<dbReference type="FunFam" id="1.10.510.10:FF:000008">
    <property type="entry name" value="Non-specific serine/threonine protein kinase"/>
    <property type="match status" value="1"/>
</dbReference>
<dbReference type="GO" id="GO:0004674">
    <property type="term" value="F:protein serine/threonine kinase activity"/>
    <property type="evidence" value="ECO:0000318"/>
    <property type="project" value="GO_Central"/>
</dbReference>
<feature type="region of interest" description="Disordered" evidence="11">
    <location>
        <begin position="641"/>
        <end position="684"/>
    </location>
</feature>
<evidence type="ECO:0000256" key="1">
    <source>
        <dbReference type="ARBA" id="ARBA00012513"/>
    </source>
</evidence>
<evidence type="ECO:0000256" key="10">
    <source>
        <dbReference type="PROSITE-ProRule" id="PRU10141"/>
    </source>
</evidence>
<gene>
    <name evidence="16" type="primary">sck1</name>
    <name evidence="15" type="ORF">SJAG_02426</name>
</gene>
<dbReference type="SUPFAM" id="SSF49562">
    <property type="entry name" value="C2 domain (Calcium/lipid-binding domain, CaLB)"/>
    <property type="match status" value="1"/>
</dbReference>
<feature type="region of interest" description="Disordered" evidence="11">
    <location>
        <begin position="87"/>
        <end position="115"/>
    </location>
</feature>
<dbReference type="InterPro" id="IPR011009">
    <property type="entry name" value="Kinase-like_dom_sf"/>
</dbReference>
<dbReference type="GO" id="GO:0031138">
    <property type="term" value="P:negative regulation of conjugation with cellular fusion"/>
    <property type="evidence" value="ECO:0007669"/>
    <property type="project" value="EnsemblFungi"/>
</dbReference>
<dbReference type="AlphaFoldDB" id="B6K2F7"/>
<dbReference type="VEuPathDB" id="FungiDB:SJAG_02426"/>
<feature type="domain" description="C2" evidence="12">
    <location>
        <begin position="104"/>
        <end position="262"/>
    </location>
</feature>
<proteinExistence type="predicted"/>
<dbReference type="InterPro" id="IPR000961">
    <property type="entry name" value="AGC-kinase_C"/>
</dbReference>
<dbReference type="OMA" id="SYAMGTT"/>
<dbReference type="GO" id="GO:0005737">
    <property type="term" value="C:cytoplasm"/>
    <property type="evidence" value="ECO:0000318"/>
    <property type="project" value="GO_Central"/>
</dbReference>
<keyword evidence="7 10" id="KW-0067">ATP-binding</keyword>
<dbReference type="InterPro" id="IPR017892">
    <property type="entry name" value="Pkinase_C"/>
</dbReference>
<evidence type="ECO:0000313" key="16">
    <source>
        <dbReference type="JaponicusDB" id="SJAG_02426"/>
    </source>
</evidence>
<dbReference type="SMART" id="SM00220">
    <property type="entry name" value="S_TKc"/>
    <property type="match status" value="1"/>
</dbReference>